<accession>A0AAJ5W5S2</accession>
<reference evidence="1" key="1">
    <citation type="submission" date="2023-03" db="EMBL/GenBank/DDBJ databases">
        <title>Andean soil-derived lignocellulolytic bacterial consortium as a source of novel taxa and putative plastic-active enzymes.</title>
        <authorList>
            <person name="Diaz-Garcia L."/>
            <person name="Chuvochina M."/>
            <person name="Feuerriegel G."/>
            <person name="Bunk B."/>
            <person name="Sproer C."/>
            <person name="Streit W.R."/>
            <person name="Rodriguez L.M."/>
            <person name="Overmann J."/>
            <person name="Jimenez D.J."/>
        </authorList>
    </citation>
    <scope>NUCLEOTIDE SEQUENCE</scope>
    <source>
        <strain evidence="1">MAG 3858</strain>
    </source>
</reference>
<name>A0AAJ5W5S2_9SPHI</name>
<protein>
    <submittedName>
        <fullName evidence="1">Uncharacterized protein</fullName>
    </submittedName>
</protein>
<evidence type="ECO:0000313" key="2">
    <source>
        <dbReference type="Proteomes" id="UP001214530"/>
    </source>
</evidence>
<gene>
    <name evidence="1" type="ORF">P0Y49_17150</name>
</gene>
<dbReference type="AlphaFoldDB" id="A0AAJ5W5S2"/>
<sequence length="192" mass="22332">MAKESWKKKLLKHSGGDSLNLKKYTIVHLPVYYLTPNIALFKDGENIAKYYNLETGRLKYAIVKNGTLFGLIDYYNGETKLIPVSKADSIGYSEIIKLEKTPIAFKNFIAKDPNNVGGKIEMFGYLLDDHIIFSMYYEQERGQELPEKVDKTTFIKTYRMELAESFYSSEKEYPIIKQFIDSSYESLRHFKN</sequence>
<evidence type="ECO:0000313" key="1">
    <source>
        <dbReference type="EMBL" id="WEK18519.1"/>
    </source>
</evidence>
<organism evidence="1 2">
    <name type="scientific">Candidatus Pedobacter colombiensis</name>
    <dbReference type="NCBI Taxonomy" id="3121371"/>
    <lineage>
        <taxon>Bacteria</taxon>
        <taxon>Pseudomonadati</taxon>
        <taxon>Bacteroidota</taxon>
        <taxon>Sphingobacteriia</taxon>
        <taxon>Sphingobacteriales</taxon>
        <taxon>Sphingobacteriaceae</taxon>
        <taxon>Pedobacter</taxon>
    </lineage>
</organism>
<dbReference type="Proteomes" id="UP001214530">
    <property type="component" value="Chromosome"/>
</dbReference>
<proteinExistence type="predicted"/>
<dbReference type="EMBL" id="CP119313">
    <property type="protein sequence ID" value="WEK18519.1"/>
    <property type="molecule type" value="Genomic_DNA"/>
</dbReference>